<organism evidence="1 2">
    <name type="scientific">Piloderma croceum (strain F 1598)</name>
    <dbReference type="NCBI Taxonomy" id="765440"/>
    <lineage>
        <taxon>Eukaryota</taxon>
        <taxon>Fungi</taxon>
        <taxon>Dikarya</taxon>
        <taxon>Basidiomycota</taxon>
        <taxon>Agaricomycotina</taxon>
        <taxon>Agaricomycetes</taxon>
        <taxon>Agaricomycetidae</taxon>
        <taxon>Atheliales</taxon>
        <taxon>Atheliaceae</taxon>
        <taxon>Piloderma</taxon>
    </lineage>
</organism>
<dbReference type="AlphaFoldDB" id="A0A0C3FJ99"/>
<keyword evidence="2" id="KW-1185">Reference proteome</keyword>
<proteinExistence type="predicted"/>
<dbReference type="InParanoid" id="A0A0C3FJ99"/>
<sequence>MEYTLCDLSGCTRSKGTRRGHRPSRRSHERRLLIRKRCCVSLKEIESHKQIVAVLTQQTIDCAYFIRDYAINKSFWKRSVKDFISDTDSKIKQYETKSQELKLAFQRRAILQTEITVLCILNSVDTIAEEIDLNDMLYAEGARFDPEKTQLWTMFLVYSI</sequence>
<gene>
    <name evidence="1" type="ORF">PILCRDRAFT_385176</name>
</gene>
<dbReference type="OrthoDB" id="163438at2759"/>
<evidence type="ECO:0000313" key="2">
    <source>
        <dbReference type="Proteomes" id="UP000054166"/>
    </source>
</evidence>
<dbReference type="EMBL" id="KN832987">
    <property type="protein sequence ID" value="KIM84510.1"/>
    <property type="molecule type" value="Genomic_DNA"/>
</dbReference>
<protein>
    <submittedName>
        <fullName evidence="1">Uncharacterized protein</fullName>
    </submittedName>
</protein>
<reference evidence="2" key="2">
    <citation type="submission" date="2015-01" db="EMBL/GenBank/DDBJ databases">
        <title>Evolutionary Origins and Diversification of the Mycorrhizal Mutualists.</title>
        <authorList>
            <consortium name="DOE Joint Genome Institute"/>
            <consortium name="Mycorrhizal Genomics Consortium"/>
            <person name="Kohler A."/>
            <person name="Kuo A."/>
            <person name="Nagy L.G."/>
            <person name="Floudas D."/>
            <person name="Copeland A."/>
            <person name="Barry K.W."/>
            <person name="Cichocki N."/>
            <person name="Veneault-Fourrey C."/>
            <person name="LaButti K."/>
            <person name="Lindquist E.A."/>
            <person name="Lipzen A."/>
            <person name="Lundell T."/>
            <person name="Morin E."/>
            <person name="Murat C."/>
            <person name="Riley R."/>
            <person name="Ohm R."/>
            <person name="Sun H."/>
            <person name="Tunlid A."/>
            <person name="Henrissat B."/>
            <person name="Grigoriev I.V."/>
            <person name="Hibbett D.S."/>
            <person name="Martin F."/>
        </authorList>
    </citation>
    <scope>NUCLEOTIDE SEQUENCE [LARGE SCALE GENOMIC DNA]</scope>
    <source>
        <strain evidence="2">F 1598</strain>
    </source>
</reference>
<accession>A0A0C3FJ99</accession>
<reference evidence="1 2" key="1">
    <citation type="submission" date="2014-04" db="EMBL/GenBank/DDBJ databases">
        <authorList>
            <consortium name="DOE Joint Genome Institute"/>
            <person name="Kuo A."/>
            <person name="Tarkka M."/>
            <person name="Buscot F."/>
            <person name="Kohler A."/>
            <person name="Nagy L.G."/>
            <person name="Floudas D."/>
            <person name="Copeland A."/>
            <person name="Barry K.W."/>
            <person name="Cichocki N."/>
            <person name="Veneault-Fourrey C."/>
            <person name="LaButti K."/>
            <person name="Lindquist E.A."/>
            <person name="Lipzen A."/>
            <person name="Lundell T."/>
            <person name="Morin E."/>
            <person name="Murat C."/>
            <person name="Sun H."/>
            <person name="Tunlid A."/>
            <person name="Henrissat B."/>
            <person name="Grigoriev I.V."/>
            <person name="Hibbett D.S."/>
            <person name="Martin F."/>
            <person name="Nordberg H.P."/>
            <person name="Cantor M.N."/>
            <person name="Hua S.X."/>
        </authorList>
    </citation>
    <scope>NUCLEOTIDE SEQUENCE [LARGE SCALE GENOMIC DNA]</scope>
    <source>
        <strain evidence="1 2">F 1598</strain>
    </source>
</reference>
<name>A0A0C3FJ99_PILCF</name>
<dbReference type="STRING" id="765440.A0A0C3FJ99"/>
<dbReference type="HOGENOM" id="CLU_1652830_0_0_1"/>
<dbReference type="Proteomes" id="UP000054166">
    <property type="component" value="Unassembled WGS sequence"/>
</dbReference>
<evidence type="ECO:0000313" key="1">
    <source>
        <dbReference type="EMBL" id="KIM84510.1"/>
    </source>
</evidence>